<organism evidence="2 3">
    <name type="scientific">Paraclostridium ghonii</name>
    <dbReference type="NCBI Taxonomy" id="29358"/>
    <lineage>
        <taxon>Bacteria</taxon>
        <taxon>Bacillati</taxon>
        <taxon>Bacillota</taxon>
        <taxon>Clostridia</taxon>
        <taxon>Peptostreptococcales</taxon>
        <taxon>Peptostreptococcaceae</taxon>
        <taxon>Paraclostridium</taxon>
    </lineage>
</organism>
<comment type="caution">
    <text evidence="2">The sequence shown here is derived from an EMBL/GenBank/DDBJ whole genome shotgun (WGS) entry which is preliminary data.</text>
</comment>
<dbReference type="InterPro" id="IPR031000">
    <property type="entry name" value="D_pro_red_PrdD"/>
</dbReference>
<sequence>MEEKILRRLVIKPFHIKNVEFNEKFSIEKGRLSINNDCIEEIKNSHELISDIKLEVIKPGEYNREINTIMDIIPISTKVLGRLGEGITHTLTGVYVMLTGVDEDGRQMHEFGSSEGILSEQMVFGRYGTPSTNDYIINFDVTVKGGLPYDRKLPMTAFKACDRFIQEIRNVLKQKDGREATENREYFDKIRPDAKKVVIVKQIAGQGAMYDNQLFSQEPSGLEGGTSIIDIGNVPMIISPNEYRDGALRAMT</sequence>
<keyword evidence="1 2" id="KW-0560">Oxidoreductase</keyword>
<dbReference type="RefSeq" id="WP_307508663.1">
    <property type="nucleotide sequence ID" value="NZ_BAAACE010000021.1"/>
</dbReference>
<dbReference type="EC" id="1.21.4.1" evidence="2"/>
<evidence type="ECO:0000313" key="3">
    <source>
        <dbReference type="Proteomes" id="UP001232584"/>
    </source>
</evidence>
<proteinExistence type="predicted"/>
<gene>
    <name evidence="2" type="ORF">QOZ92_002657</name>
</gene>
<reference evidence="2 3" key="1">
    <citation type="submission" date="2023-07" db="EMBL/GenBank/DDBJ databases">
        <title>Genomic Encyclopedia of Type Strains, Phase IV (KMG-IV): sequencing the most valuable type-strain genomes for metagenomic binning, comparative biology and taxonomic classification.</title>
        <authorList>
            <person name="Goeker M."/>
        </authorList>
    </citation>
    <scope>NUCLEOTIDE SEQUENCE [LARGE SCALE GENOMIC DNA]</scope>
    <source>
        <strain evidence="2 3">DSM 15049</strain>
    </source>
</reference>
<protein>
    <submittedName>
        <fullName evidence="2">D-proline reductase (Dithiol) PrdD</fullName>
        <ecNumber evidence="2">1.21.4.1</ecNumber>
    </submittedName>
</protein>
<evidence type="ECO:0000313" key="2">
    <source>
        <dbReference type="EMBL" id="MDQ0557522.1"/>
    </source>
</evidence>
<dbReference type="Proteomes" id="UP001232584">
    <property type="component" value="Unassembled WGS sequence"/>
</dbReference>
<dbReference type="EMBL" id="JAUSWG010000012">
    <property type="protein sequence ID" value="MDQ0557522.1"/>
    <property type="molecule type" value="Genomic_DNA"/>
</dbReference>
<name>A0ABU0N2Y3_9FIRM</name>
<dbReference type="GO" id="GO:0050002">
    <property type="term" value="F:D-proline reductase activity"/>
    <property type="evidence" value="ECO:0007669"/>
    <property type="project" value="UniProtKB-EC"/>
</dbReference>
<keyword evidence="3" id="KW-1185">Reference proteome</keyword>
<accession>A0ABU0N2Y3</accession>
<dbReference type="InterPro" id="IPR015417">
    <property type="entry name" value="Gly_reductase_pB_sua/b"/>
</dbReference>
<dbReference type="NCBIfam" id="TIGR04482">
    <property type="entry name" value="D_pro_red_PrdD"/>
    <property type="match status" value="1"/>
</dbReference>
<dbReference type="Pfam" id="PF09338">
    <property type="entry name" value="Gly_reductase"/>
    <property type="match status" value="1"/>
</dbReference>
<evidence type="ECO:0000256" key="1">
    <source>
        <dbReference type="ARBA" id="ARBA00023002"/>
    </source>
</evidence>